<evidence type="ECO:0000256" key="6">
    <source>
        <dbReference type="ARBA" id="ARBA00022113"/>
    </source>
</evidence>
<dbReference type="GO" id="GO:0046872">
    <property type="term" value="F:metal ion binding"/>
    <property type="evidence" value="ECO:0007669"/>
    <property type="project" value="UniProtKB-KW"/>
</dbReference>
<dbReference type="SFLD" id="SFLDG01127">
    <property type="entry name" value="C1.3:_Acid_Phosphatase_Like"/>
    <property type="match status" value="1"/>
</dbReference>
<dbReference type="EC" id="3.1.3.2" evidence="5 12"/>
<comment type="cofactor">
    <cofactor evidence="12 15">
        <name>Mg(2+)</name>
        <dbReference type="ChEBI" id="CHEBI:18420"/>
    </cofactor>
    <text evidence="12 15">Binds 1 Mg(2+) ion per subunit.</text>
</comment>
<keyword evidence="11 12" id="KW-0460">Magnesium</keyword>
<evidence type="ECO:0000256" key="7">
    <source>
        <dbReference type="ARBA" id="ARBA00022723"/>
    </source>
</evidence>
<dbReference type="InterPro" id="IPR010025">
    <property type="entry name" value="HAD-SF_ppase_IIIB_AphA"/>
</dbReference>
<dbReference type="AlphaFoldDB" id="A0A2S7VJT8"/>
<dbReference type="OrthoDB" id="2234478at2"/>
<feature type="active site" description="Proton donor" evidence="13">
    <location>
        <position position="75"/>
    </location>
</feature>
<keyword evidence="8 16" id="KW-0732">Signal</keyword>
<evidence type="ECO:0000256" key="4">
    <source>
        <dbReference type="ARBA" id="ARBA00011881"/>
    </source>
</evidence>
<name>A0A2S7VJT8_PHOAN</name>
<evidence type="ECO:0000313" key="17">
    <source>
        <dbReference type="EMBL" id="PQJ62205.1"/>
    </source>
</evidence>
<dbReference type="Pfam" id="PF03767">
    <property type="entry name" value="Acid_phosphat_B"/>
    <property type="match status" value="1"/>
</dbReference>
<dbReference type="GO" id="GO:0016740">
    <property type="term" value="F:transferase activity"/>
    <property type="evidence" value="ECO:0007669"/>
    <property type="project" value="UniProtKB-KW"/>
</dbReference>
<dbReference type="EMBL" id="MSCJ01000003">
    <property type="protein sequence ID" value="PQJ62205.1"/>
    <property type="molecule type" value="Genomic_DNA"/>
</dbReference>
<feature type="binding site" evidence="15">
    <location>
        <position position="73"/>
    </location>
    <ligand>
        <name>Mg(2+)</name>
        <dbReference type="ChEBI" id="CHEBI:18420"/>
    </ligand>
</feature>
<evidence type="ECO:0000256" key="11">
    <source>
        <dbReference type="ARBA" id="ARBA00022842"/>
    </source>
</evidence>
<dbReference type="InterPro" id="IPR005519">
    <property type="entry name" value="Acid_phosphat_B-like"/>
</dbReference>
<feature type="binding site" evidence="15">
    <location>
        <position position="75"/>
    </location>
    <ligand>
        <name>Mg(2+)</name>
        <dbReference type="ChEBI" id="CHEBI:18420"/>
    </ligand>
</feature>
<gene>
    <name evidence="17" type="ORF">BTO08_18350</name>
</gene>
<sequence>MNKKFTLLAVSSLFALSTISTAAFADPKVPATDPGYSTIQIMEMGQPKDVHWISVKQIAEKLKGKPPMAVGFDIDDTVLFSTPGFYRGKQEFSPNSFSYLHEQKFWDKMNCEWEKFSLPKQIGKELIAMHQKRGDQIYFITGRTASKCEITTQYLKDVFGIKNMHKVIFAGSSKTEFTKTPYIKENNIKLYYGDSDGDIISARKAGAEGIRIMRAANSSNRPIAKNGVFGEEVVTNSQY</sequence>
<protein>
    <recommendedName>
        <fullName evidence="6 12">Class B acid phosphatase</fullName>
        <ecNumber evidence="5 12">3.1.3.2</ecNumber>
    </recommendedName>
</protein>
<evidence type="ECO:0000256" key="1">
    <source>
        <dbReference type="ARBA" id="ARBA00000032"/>
    </source>
</evidence>
<dbReference type="GO" id="GO:0003993">
    <property type="term" value="F:acid phosphatase activity"/>
    <property type="evidence" value="ECO:0007669"/>
    <property type="project" value="UniProtKB-EC"/>
</dbReference>
<organism evidence="17 18">
    <name type="scientific">Photobacterium angustum</name>
    <dbReference type="NCBI Taxonomy" id="661"/>
    <lineage>
        <taxon>Bacteria</taxon>
        <taxon>Pseudomonadati</taxon>
        <taxon>Pseudomonadota</taxon>
        <taxon>Gammaproteobacteria</taxon>
        <taxon>Vibrionales</taxon>
        <taxon>Vibrionaceae</taxon>
        <taxon>Photobacterium</taxon>
    </lineage>
</organism>
<feature type="active site" description="Nucleophile" evidence="13">
    <location>
        <position position="73"/>
    </location>
</feature>
<dbReference type="RefSeq" id="WP_105062025.1">
    <property type="nucleotide sequence ID" value="NZ_MSCJ01000003.1"/>
</dbReference>
<comment type="subcellular location">
    <subcellularLocation>
        <location evidence="2 12">Periplasm</location>
    </subcellularLocation>
</comment>
<dbReference type="Proteomes" id="UP000238730">
    <property type="component" value="Unassembled WGS sequence"/>
</dbReference>
<evidence type="ECO:0000256" key="14">
    <source>
        <dbReference type="PIRSR" id="PIRSR017818-2"/>
    </source>
</evidence>
<evidence type="ECO:0000256" key="12">
    <source>
        <dbReference type="PIRNR" id="PIRNR017818"/>
    </source>
</evidence>
<dbReference type="InterPro" id="IPR023214">
    <property type="entry name" value="HAD_sf"/>
</dbReference>
<evidence type="ECO:0000256" key="3">
    <source>
        <dbReference type="ARBA" id="ARBA00007752"/>
    </source>
</evidence>
<dbReference type="GO" id="GO:0030288">
    <property type="term" value="C:outer membrane-bounded periplasmic space"/>
    <property type="evidence" value="ECO:0007669"/>
    <property type="project" value="InterPro"/>
</dbReference>
<evidence type="ECO:0000256" key="2">
    <source>
        <dbReference type="ARBA" id="ARBA00004418"/>
    </source>
</evidence>
<feature type="chain" id="PRO_5015715524" description="Class B acid phosphatase" evidence="16">
    <location>
        <begin position="26"/>
        <end position="239"/>
    </location>
</feature>
<dbReference type="SFLD" id="SFLDS00003">
    <property type="entry name" value="Haloacid_Dehalogenase"/>
    <property type="match status" value="1"/>
</dbReference>
<comment type="subunit">
    <text evidence="4 12">Homotetramer.</text>
</comment>
<feature type="binding site" evidence="14">
    <location>
        <position position="179"/>
    </location>
    <ligand>
        <name>substrate</name>
    </ligand>
</feature>
<keyword evidence="10 12" id="KW-0378">Hydrolase</keyword>
<evidence type="ECO:0000256" key="10">
    <source>
        <dbReference type="ARBA" id="ARBA00022801"/>
    </source>
</evidence>
<keyword evidence="7 12" id="KW-0479">Metal-binding</keyword>
<comment type="caution">
    <text evidence="17">The sequence shown here is derived from an EMBL/GenBank/DDBJ whole genome shotgun (WGS) entry which is preliminary data.</text>
</comment>
<accession>A0A2S7VJT8</accession>
<reference evidence="17 18" key="1">
    <citation type="submission" date="2016-12" db="EMBL/GenBank/DDBJ databases">
        <title>Diversity of luminous bacteria.</title>
        <authorList>
            <person name="Yoshizawa S."/>
            <person name="Kogure K."/>
        </authorList>
    </citation>
    <scope>NUCLEOTIDE SEQUENCE [LARGE SCALE GENOMIC DNA]</scope>
    <source>
        <strain evidence="17 18">LC1-200</strain>
    </source>
</reference>
<comment type="catalytic activity">
    <reaction evidence="1 12">
        <text>a phosphate monoester + H2O = an alcohol + phosphate</text>
        <dbReference type="Rhea" id="RHEA:15017"/>
        <dbReference type="ChEBI" id="CHEBI:15377"/>
        <dbReference type="ChEBI" id="CHEBI:30879"/>
        <dbReference type="ChEBI" id="CHEBI:43474"/>
        <dbReference type="ChEBI" id="CHEBI:67140"/>
        <dbReference type="EC" id="3.1.3.2"/>
    </reaction>
</comment>
<comment type="similarity">
    <text evidence="3 12">Belongs to the class B bacterial acid phosphatase family.</text>
</comment>
<evidence type="ECO:0000256" key="8">
    <source>
        <dbReference type="ARBA" id="ARBA00022729"/>
    </source>
</evidence>
<dbReference type="SUPFAM" id="SSF56784">
    <property type="entry name" value="HAD-like"/>
    <property type="match status" value="1"/>
</dbReference>
<feature type="signal peptide" evidence="16">
    <location>
        <begin position="1"/>
        <end position="25"/>
    </location>
</feature>
<feature type="binding site" evidence="15">
    <location>
        <position position="194"/>
    </location>
    <ligand>
        <name>Mg(2+)</name>
        <dbReference type="ChEBI" id="CHEBI:18420"/>
    </ligand>
</feature>
<keyword evidence="17" id="KW-0808">Transferase</keyword>
<dbReference type="Gene3D" id="3.40.50.1000">
    <property type="entry name" value="HAD superfamily/HAD-like"/>
    <property type="match status" value="1"/>
</dbReference>
<dbReference type="CDD" id="cd07499">
    <property type="entry name" value="HAD_CBAP"/>
    <property type="match status" value="1"/>
</dbReference>
<proteinExistence type="inferred from homology"/>
<keyword evidence="9 12" id="KW-0574">Periplasm</keyword>
<dbReference type="NCBIfam" id="TIGR01672">
    <property type="entry name" value="AphA"/>
    <property type="match status" value="1"/>
</dbReference>
<evidence type="ECO:0000256" key="5">
    <source>
        <dbReference type="ARBA" id="ARBA00012646"/>
    </source>
</evidence>
<evidence type="ECO:0000256" key="13">
    <source>
        <dbReference type="PIRSR" id="PIRSR017818-1"/>
    </source>
</evidence>
<evidence type="ECO:0000256" key="16">
    <source>
        <dbReference type="SAM" id="SignalP"/>
    </source>
</evidence>
<evidence type="ECO:0000256" key="9">
    <source>
        <dbReference type="ARBA" id="ARBA00022764"/>
    </source>
</evidence>
<feature type="binding site" evidence="14">
    <location>
        <begin position="141"/>
        <end position="142"/>
    </location>
    <ligand>
        <name>substrate</name>
    </ligand>
</feature>
<evidence type="ECO:0000256" key="15">
    <source>
        <dbReference type="PIRSR" id="PIRSR017818-3"/>
    </source>
</evidence>
<evidence type="ECO:0000313" key="18">
    <source>
        <dbReference type="Proteomes" id="UP000238730"/>
    </source>
</evidence>
<dbReference type="InterPro" id="IPR036412">
    <property type="entry name" value="HAD-like_sf"/>
</dbReference>
<dbReference type="PIRSF" id="PIRSF017818">
    <property type="entry name" value="Acid_Ptase_B"/>
    <property type="match status" value="1"/>
</dbReference>